<evidence type="ECO:0000313" key="2">
    <source>
        <dbReference type="Proteomes" id="UP000256964"/>
    </source>
</evidence>
<dbReference type="AlphaFoldDB" id="A0A371DAB9"/>
<reference evidence="1 2" key="1">
    <citation type="journal article" date="2018" name="Biotechnol. Biofuels">
        <title>Integrative visual omics of the white-rot fungus Polyporus brumalis exposes the biotechnological potential of its oxidative enzymes for delignifying raw plant biomass.</title>
        <authorList>
            <person name="Miyauchi S."/>
            <person name="Rancon A."/>
            <person name="Drula E."/>
            <person name="Hage H."/>
            <person name="Chaduli D."/>
            <person name="Favel A."/>
            <person name="Grisel S."/>
            <person name="Henrissat B."/>
            <person name="Herpoel-Gimbert I."/>
            <person name="Ruiz-Duenas F.J."/>
            <person name="Chevret D."/>
            <person name="Hainaut M."/>
            <person name="Lin J."/>
            <person name="Wang M."/>
            <person name="Pangilinan J."/>
            <person name="Lipzen A."/>
            <person name="Lesage-Meessen L."/>
            <person name="Navarro D."/>
            <person name="Riley R."/>
            <person name="Grigoriev I.V."/>
            <person name="Zhou S."/>
            <person name="Raouche S."/>
            <person name="Rosso M.N."/>
        </authorList>
    </citation>
    <scope>NUCLEOTIDE SEQUENCE [LARGE SCALE GENOMIC DNA]</scope>
    <source>
        <strain evidence="1 2">BRFM 1820</strain>
    </source>
</reference>
<dbReference type="EMBL" id="KZ857405">
    <property type="protein sequence ID" value="RDX49484.1"/>
    <property type="molecule type" value="Genomic_DNA"/>
</dbReference>
<sequence>MSQKMSVRYQFKKYRVHKPQVNVLRWAHRKMKQPTYHHLARIAAKEMQRFMDKNKDFPYEWRDLVLLHIDLVSKGSLQPRIGVRLPLS</sequence>
<gene>
    <name evidence="1" type="ORF">OH76DRAFT_533621</name>
</gene>
<organism evidence="1 2">
    <name type="scientific">Lentinus brumalis</name>
    <dbReference type="NCBI Taxonomy" id="2498619"/>
    <lineage>
        <taxon>Eukaryota</taxon>
        <taxon>Fungi</taxon>
        <taxon>Dikarya</taxon>
        <taxon>Basidiomycota</taxon>
        <taxon>Agaricomycotina</taxon>
        <taxon>Agaricomycetes</taxon>
        <taxon>Polyporales</taxon>
        <taxon>Polyporaceae</taxon>
        <taxon>Lentinus</taxon>
    </lineage>
</organism>
<proteinExistence type="predicted"/>
<protein>
    <submittedName>
        <fullName evidence="1">Uncharacterized protein</fullName>
    </submittedName>
</protein>
<evidence type="ECO:0000313" key="1">
    <source>
        <dbReference type="EMBL" id="RDX49484.1"/>
    </source>
</evidence>
<name>A0A371DAB9_9APHY</name>
<dbReference type="OrthoDB" id="2752778at2759"/>
<dbReference type="Proteomes" id="UP000256964">
    <property type="component" value="Unassembled WGS sequence"/>
</dbReference>
<accession>A0A371DAB9</accession>
<keyword evidence="2" id="KW-1185">Reference proteome</keyword>